<dbReference type="EC" id="3.6.1.56" evidence="11"/>
<keyword evidence="5 23" id="KW-0378">Hydrolase</keyword>
<name>A0A0G0MQV5_9BACT</name>
<evidence type="ECO:0000256" key="10">
    <source>
        <dbReference type="ARBA" id="ARBA00024596"/>
    </source>
</evidence>
<comment type="catalytic activity">
    <reaction evidence="10">
        <text>2-oxo-ATP + H2O = 2-oxo-AMP + diphosphate + H(+)</text>
        <dbReference type="Rhea" id="RHEA:67392"/>
        <dbReference type="ChEBI" id="CHEBI:15377"/>
        <dbReference type="ChEBI" id="CHEBI:15378"/>
        <dbReference type="ChEBI" id="CHEBI:33019"/>
        <dbReference type="ChEBI" id="CHEBI:71395"/>
        <dbReference type="ChEBI" id="CHEBI:172878"/>
    </reaction>
    <physiologicalReaction direction="left-to-right" evidence="10">
        <dbReference type="Rhea" id="RHEA:67393"/>
    </physiologicalReaction>
</comment>
<comment type="cofactor">
    <cofactor evidence="1">
        <name>Mg(2+)</name>
        <dbReference type="ChEBI" id="CHEBI:18420"/>
    </cofactor>
</comment>
<evidence type="ECO:0000256" key="3">
    <source>
        <dbReference type="ARBA" id="ARBA00011245"/>
    </source>
</evidence>
<comment type="subunit">
    <text evidence="3">Monomer.</text>
</comment>
<dbReference type="Gene3D" id="3.90.79.10">
    <property type="entry name" value="Nucleoside Triphosphate Pyrophosphohydrolase"/>
    <property type="match status" value="1"/>
</dbReference>
<evidence type="ECO:0000256" key="8">
    <source>
        <dbReference type="ARBA" id="ARBA00024459"/>
    </source>
</evidence>
<dbReference type="AlphaFoldDB" id="A0A0G0MQV5"/>
<dbReference type="Pfam" id="PF00293">
    <property type="entry name" value="NUDIX"/>
    <property type="match status" value="1"/>
</dbReference>
<comment type="function">
    <text evidence="21">Oxidized purine nucleoside triphosphate hydrolase which is a prominent sanitizer of the oxidized nucleotide pool. Catalyzes the hydrolysis of 2-oxo-dATP (2-hydroxy-dATP) into 2-oxo-dAMP. Also has a significant hydrolase activity toward 2-oxo-ATP, 8-oxo-dGTP and 8-oxo-dATP. Through the hydrolysis of oxidized purine nucleoside triphosphates, prevents their incorporation into DNA and the subsequent transversions A:T to C:G and G:C to T:A. Also catalyzes the hydrolysis of methylated purine nucleoside triphosphate preventing their integration into DNA. Through this antimutagenic activity protects cells from oxidative stress.</text>
</comment>
<evidence type="ECO:0000256" key="11">
    <source>
        <dbReference type="ARBA" id="ARBA00026103"/>
    </source>
</evidence>
<dbReference type="SUPFAM" id="SSF55811">
    <property type="entry name" value="Nudix"/>
    <property type="match status" value="1"/>
</dbReference>
<evidence type="ECO:0000256" key="6">
    <source>
        <dbReference type="ARBA" id="ARBA00022842"/>
    </source>
</evidence>
<sequence length="175" mass="20397">MEIAEYRKTLTKPLKKVTILFPMTENQILLGMKLRGFGMGKWNGFGGKKDPGESMKQAAVRETYEEAGIVISPRNLRRVGTINFYFPEVPKNDNWNQKAFVYIATTWKNQPIKTDEMDPKLFKKDEIPYEQMWKTDSFWLPHILNGQKVKADFLFMKNPVTQDFEVVKHQLSCSV</sequence>
<evidence type="ECO:0000259" key="22">
    <source>
        <dbReference type="PROSITE" id="PS51462"/>
    </source>
</evidence>
<dbReference type="CDD" id="cd03427">
    <property type="entry name" value="NUDIX_MTH1_Nudt1"/>
    <property type="match status" value="1"/>
</dbReference>
<dbReference type="InterPro" id="IPR015797">
    <property type="entry name" value="NUDIX_hydrolase-like_dom_sf"/>
</dbReference>
<protein>
    <recommendedName>
        <fullName evidence="12">Oxidized purine nucleoside triphosphate hydrolase</fullName>
        <ecNumber evidence="11">3.6.1.56</ecNumber>
    </recommendedName>
    <alternativeName>
        <fullName evidence="16">2-hydroxy-dATP diphosphatase</fullName>
    </alternativeName>
    <alternativeName>
        <fullName evidence="15">7,8-dihydro-8-oxoguanine triphosphatase</fullName>
    </alternativeName>
    <alternativeName>
        <fullName evidence="14">8-oxo-dGTPase</fullName>
    </alternativeName>
    <alternativeName>
        <fullName evidence="17">Methylated purine nucleoside triphosphate hydrolase</fullName>
    </alternativeName>
    <alternativeName>
        <fullName evidence="13">Nucleoside diphosphate-linked moiety X motif 1</fullName>
    </alternativeName>
</protein>
<dbReference type="GO" id="GO:0042262">
    <property type="term" value="P:DNA protection"/>
    <property type="evidence" value="ECO:0007669"/>
    <property type="project" value="InterPro"/>
</dbReference>
<dbReference type="EMBL" id="LBUP01000001">
    <property type="protein sequence ID" value="KKQ67301.1"/>
    <property type="molecule type" value="Genomic_DNA"/>
</dbReference>
<comment type="caution">
    <text evidence="23">The sequence shown here is derived from an EMBL/GenBank/DDBJ whole genome shotgun (WGS) entry which is preliminary data.</text>
</comment>
<comment type="catalytic activity">
    <reaction evidence="7">
        <text>8-oxo-dATP + H2O = 8-oxo-dAMP + diphosphate + H(+)</text>
        <dbReference type="Rhea" id="RHEA:65396"/>
        <dbReference type="ChEBI" id="CHEBI:15377"/>
        <dbReference type="ChEBI" id="CHEBI:15378"/>
        <dbReference type="ChEBI" id="CHEBI:33019"/>
        <dbReference type="ChEBI" id="CHEBI:71361"/>
        <dbReference type="ChEBI" id="CHEBI:172871"/>
    </reaction>
    <physiologicalReaction direction="left-to-right" evidence="7">
        <dbReference type="Rhea" id="RHEA:65397"/>
    </physiologicalReaction>
</comment>
<dbReference type="PROSITE" id="PS00893">
    <property type="entry name" value="NUDIX_BOX"/>
    <property type="match status" value="1"/>
</dbReference>
<reference evidence="23 24" key="1">
    <citation type="journal article" date="2015" name="Nature">
        <title>rRNA introns, odd ribosomes, and small enigmatic genomes across a large radiation of phyla.</title>
        <authorList>
            <person name="Brown C.T."/>
            <person name="Hug L.A."/>
            <person name="Thomas B.C."/>
            <person name="Sharon I."/>
            <person name="Castelle C.J."/>
            <person name="Singh A."/>
            <person name="Wilkins M.J."/>
            <person name="Williams K.H."/>
            <person name="Banfield J.F."/>
        </authorList>
    </citation>
    <scope>NUCLEOTIDE SEQUENCE [LARGE SCALE GENOMIC DNA]</scope>
</reference>
<evidence type="ECO:0000256" key="20">
    <source>
        <dbReference type="ARBA" id="ARBA00049032"/>
    </source>
</evidence>
<comment type="catalytic activity">
    <reaction evidence="20">
        <text>N(6)-methyl-dATP + H2O = N(6)-methyl-dAMP + diphosphate + H(+)</text>
        <dbReference type="Rhea" id="RHEA:67604"/>
        <dbReference type="ChEBI" id="CHEBI:15377"/>
        <dbReference type="ChEBI" id="CHEBI:15378"/>
        <dbReference type="ChEBI" id="CHEBI:33019"/>
        <dbReference type="ChEBI" id="CHEBI:169976"/>
        <dbReference type="ChEBI" id="CHEBI:172872"/>
    </reaction>
    <physiologicalReaction direction="left-to-right" evidence="20">
        <dbReference type="Rhea" id="RHEA:67605"/>
    </physiologicalReaction>
</comment>
<organism evidence="23 24">
    <name type="scientific">Candidatus Daviesbacteria bacterium GW2011_GWA2_38_24</name>
    <dbReference type="NCBI Taxonomy" id="1618422"/>
    <lineage>
        <taxon>Bacteria</taxon>
        <taxon>Candidatus Daviesiibacteriota</taxon>
    </lineage>
</organism>
<dbReference type="GO" id="GO:0008828">
    <property type="term" value="F:dATP diphosphatase activity"/>
    <property type="evidence" value="ECO:0007669"/>
    <property type="project" value="UniProtKB-EC"/>
</dbReference>
<evidence type="ECO:0000256" key="7">
    <source>
        <dbReference type="ARBA" id="ARBA00024448"/>
    </source>
</evidence>
<evidence type="ECO:0000256" key="13">
    <source>
        <dbReference type="ARBA" id="ARBA00029673"/>
    </source>
</evidence>
<evidence type="ECO:0000256" key="2">
    <source>
        <dbReference type="ARBA" id="ARBA00005582"/>
    </source>
</evidence>
<comment type="catalytic activity">
    <reaction evidence="19">
        <text>O(6)-methyl-dGTP + H2O = O(6)-methyl-dGMP + diphosphate + H(+)</text>
        <dbReference type="Rhea" id="RHEA:67600"/>
        <dbReference type="ChEBI" id="CHEBI:15377"/>
        <dbReference type="ChEBI" id="CHEBI:15378"/>
        <dbReference type="ChEBI" id="CHEBI:33019"/>
        <dbReference type="ChEBI" id="CHEBI:169974"/>
        <dbReference type="ChEBI" id="CHEBI:169975"/>
    </reaction>
    <physiologicalReaction direction="left-to-right" evidence="19">
        <dbReference type="Rhea" id="RHEA:67601"/>
    </physiologicalReaction>
</comment>
<comment type="catalytic activity">
    <reaction evidence="9">
        <text>8-oxo-dGTP + H2O = 8-oxo-dGMP + diphosphate + H(+)</text>
        <dbReference type="Rhea" id="RHEA:31575"/>
        <dbReference type="ChEBI" id="CHEBI:15377"/>
        <dbReference type="ChEBI" id="CHEBI:15378"/>
        <dbReference type="ChEBI" id="CHEBI:33019"/>
        <dbReference type="ChEBI" id="CHEBI:63224"/>
        <dbReference type="ChEBI" id="CHEBI:77896"/>
    </reaction>
    <physiologicalReaction direction="left-to-right" evidence="9">
        <dbReference type="Rhea" id="RHEA:31576"/>
    </physiologicalReaction>
</comment>
<evidence type="ECO:0000256" key="4">
    <source>
        <dbReference type="ARBA" id="ARBA00022723"/>
    </source>
</evidence>
<dbReference type="PROSITE" id="PS51462">
    <property type="entry name" value="NUDIX"/>
    <property type="match status" value="1"/>
</dbReference>
<feature type="domain" description="Nudix hydrolase" evidence="22">
    <location>
        <begin position="13"/>
        <end position="156"/>
    </location>
</feature>
<dbReference type="InterPro" id="IPR020084">
    <property type="entry name" value="NUDIX_hydrolase_CS"/>
</dbReference>
<comment type="similarity">
    <text evidence="2">Belongs to the Nudix hydrolase family.</text>
</comment>
<dbReference type="GO" id="GO:0005737">
    <property type="term" value="C:cytoplasm"/>
    <property type="evidence" value="ECO:0007669"/>
    <property type="project" value="TreeGrafter"/>
</dbReference>
<comment type="catalytic activity">
    <reaction evidence="18">
        <text>N(6)-methyl-ATP + H2O = N(6)-methyl-AMP + diphosphate + H(+)</text>
        <dbReference type="Rhea" id="RHEA:67608"/>
        <dbReference type="ChEBI" id="CHEBI:15377"/>
        <dbReference type="ChEBI" id="CHEBI:15378"/>
        <dbReference type="ChEBI" id="CHEBI:33019"/>
        <dbReference type="ChEBI" id="CHEBI:144842"/>
        <dbReference type="ChEBI" id="CHEBI:172873"/>
    </reaction>
    <physiologicalReaction direction="left-to-right" evidence="18">
        <dbReference type="Rhea" id="RHEA:67609"/>
    </physiologicalReaction>
</comment>
<evidence type="ECO:0000256" key="1">
    <source>
        <dbReference type="ARBA" id="ARBA00001946"/>
    </source>
</evidence>
<evidence type="ECO:0000256" key="12">
    <source>
        <dbReference type="ARBA" id="ARBA00026218"/>
    </source>
</evidence>
<keyword evidence="4" id="KW-0479">Metal-binding</keyword>
<evidence type="ECO:0000256" key="18">
    <source>
        <dbReference type="ARBA" id="ARBA00048002"/>
    </source>
</evidence>
<dbReference type="PANTHER" id="PTHR43758:SF2">
    <property type="entry name" value="OXIDIZED PURINE NUCLEOSIDE TRIPHOSPHATE HYDROLASE"/>
    <property type="match status" value="1"/>
</dbReference>
<dbReference type="InterPro" id="IPR003563">
    <property type="entry name" value="8ODP"/>
</dbReference>
<dbReference type="InterPro" id="IPR000086">
    <property type="entry name" value="NUDIX_hydrolase_dom"/>
</dbReference>
<comment type="catalytic activity">
    <reaction evidence="8">
        <text>2-oxo-dATP + H2O = 2-oxo-dAMP + diphosphate + H(+)</text>
        <dbReference type="Rhea" id="RHEA:31583"/>
        <dbReference type="ChEBI" id="CHEBI:15377"/>
        <dbReference type="ChEBI" id="CHEBI:15378"/>
        <dbReference type="ChEBI" id="CHEBI:33019"/>
        <dbReference type="ChEBI" id="CHEBI:63212"/>
        <dbReference type="ChEBI" id="CHEBI:77897"/>
        <dbReference type="EC" id="3.6.1.56"/>
    </reaction>
    <physiologicalReaction direction="left-to-right" evidence="8">
        <dbReference type="Rhea" id="RHEA:31584"/>
    </physiologicalReaction>
</comment>
<evidence type="ECO:0000256" key="16">
    <source>
        <dbReference type="ARBA" id="ARBA00031927"/>
    </source>
</evidence>
<evidence type="ECO:0000313" key="23">
    <source>
        <dbReference type="EMBL" id="KKQ67301.1"/>
    </source>
</evidence>
<evidence type="ECO:0000313" key="24">
    <source>
        <dbReference type="Proteomes" id="UP000034235"/>
    </source>
</evidence>
<dbReference type="PANTHER" id="PTHR43758">
    <property type="entry name" value="7,8-DIHYDRO-8-OXOGUANINE TRIPHOSPHATASE"/>
    <property type="match status" value="1"/>
</dbReference>
<evidence type="ECO:0000256" key="14">
    <source>
        <dbReference type="ARBA" id="ARBA00030634"/>
    </source>
</evidence>
<keyword evidence="6" id="KW-0460">Magnesium</keyword>
<evidence type="ECO:0000256" key="19">
    <source>
        <dbReference type="ARBA" id="ARBA00048894"/>
    </source>
</evidence>
<dbReference type="Proteomes" id="UP000034235">
    <property type="component" value="Unassembled WGS sequence"/>
</dbReference>
<dbReference type="PRINTS" id="PR01403">
    <property type="entry name" value="8OXTPHPHTASE"/>
</dbReference>
<accession>A0A0G0MQV5</accession>
<evidence type="ECO:0000256" key="17">
    <source>
        <dbReference type="ARBA" id="ARBA00032071"/>
    </source>
</evidence>
<proteinExistence type="inferred from homology"/>
<gene>
    <name evidence="23" type="ORF">US86_C0001G0228</name>
</gene>
<evidence type="ECO:0000256" key="21">
    <source>
        <dbReference type="ARBA" id="ARBA00053094"/>
    </source>
</evidence>
<evidence type="ECO:0000256" key="5">
    <source>
        <dbReference type="ARBA" id="ARBA00022801"/>
    </source>
</evidence>
<dbReference type="GO" id="GO:0046872">
    <property type="term" value="F:metal ion binding"/>
    <property type="evidence" value="ECO:0007669"/>
    <property type="project" value="UniProtKB-KW"/>
</dbReference>
<evidence type="ECO:0000256" key="9">
    <source>
        <dbReference type="ARBA" id="ARBA00024486"/>
    </source>
</evidence>
<dbReference type="GO" id="GO:0008413">
    <property type="term" value="F:8-oxo-7,8-dihydroguanosine triphosphate pyrophosphatase activity"/>
    <property type="evidence" value="ECO:0007669"/>
    <property type="project" value="InterPro"/>
</dbReference>
<evidence type="ECO:0000256" key="15">
    <source>
        <dbReference type="ARBA" id="ARBA00030682"/>
    </source>
</evidence>